<dbReference type="EMBL" id="CP020918">
    <property type="protein sequence ID" value="AWG23460.1"/>
    <property type="molecule type" value="Genomic_DNA"/>
</dbReference>
<proteinExistence type="predicted"/>
<gene>
    <name evidence="1" type="ORF">FFWV33_00875</name>
    <name evidence="2" type="ORF">FFWV33_03645</name>
    <name evidence="3" type="ORF">FFWV33_09645</name>
    <name evidence="4" type="ORF">FFWV33_15860</name>
    <name evidence="5" type="ORF">FFWV33_16845</name>
    <name evidence="6" type="ORF">FFWV33_17495</name>
    <name evidence="7" type="ORF">FFWV33_18620</name>
    <name evidence="8" type="ORF">FFWV33_18940</name>
</gene>
<dbReference type="KEGG" id="ffa:FFWV33_16845"/>
<evidence type="ECO:0000313" key="1">
    <source>
        <dbReference type="EMBL" id="AWG20176.1"/>
    </source>
</evidence>
<dbReference type="EMBL" id="CP020918">
    <property type="protein sequence ID" value="AWG22895.1"/>
    <property type="molecule type" value="Genomic_DNA"/>
</dbReference>
<evidence type="ECO:0000313" key="7">
    <source>
        <dbReference type="EMBL" id="AWG23401.1"/>
    </source>
</evidence>
<dbReference type="Proteomes" id="UP000244527">
    <property type="component" value="Chromosome"/>
</dbReference>
<dbReference type="EMBL" id="CP020918">
    <property type="protein sequence ID" value="AWG20176.1"/>
    <property type="molecule type" value="Genomic_DNA"/>
</dbReference>
<accession>A0A2S1LHF6</accession>
<evidence type="ECO:0000313" key="2">
    <source>
        <dbReference type="EMBL" id="AWG20695.1"/>
    </source>
</evidence>
<evidence type="ECO:0000313" key="4">
    <source>
        <dbReference type="EMBL" id="AWG22895.1"/>
    </source>
</evidence>
<evidence type="ECO:0000313" key="3">
    <source>
        <dbReference type="EMBL" id="AWG21786.1"/>
    </source>
</evidence>
<dbReference type="RefSeq" id="WP_108739144.1">
    <property type="nucleotide sequence ID" value="NZ_CP020918.1"/>
</dbReference>
<dbReference type="EMBL" id="CP020918">
    <property type="protein sequence ID" value="AWG23401.1"/>
    <property type="molecule type" value="Genomic_DNA"/>
</dbReference>
<dbReference type="OrthoDB" id="1357404at2"/>
<dbReference type="EMBL" id="CP020918">
    <property type="protein sequence ID" value="AWG21786.1"/>
    <property type="molecule type" value="Genomic_DNA"/>
</dbReference>
<reference evidence="6 9" key="1">
    <citation type="submission" date="2017-04" db="EMBL/GenBank/DDBJ databases">
        <title>Compelte genome sequence of WV33.</title>
        <authorList>
            <person name="Lee P.C."/>
        </authorList>
    </citation>
    <scope>NUCLEOTIDE SEQUENCE [LARGE SCALE GENOMIC DNA]</scope>
    <source>
        <strain evidence="6 9">WV33</strain>
    </source>
</reference>
<name>A0A2S1LHF6_9FLAO</name>
<dbReference type="InterPro" id="IPR009057">
    <property type="entry name" value="Homeodomain-like_sf"/>
</dbReference>
<evidence type="ECO:0000313" key="8">
    <source>
        <dbReference type="EMBL" id="AWG23460.1"/>
    </source>
</evidence>
<dbReference type="AlphaFoldDB" id="A0A2S1LHF6"/>
<organism evidence="6 9">
    <name type="scientific">Flavobacterium faecale</name>
    <dbReference type="NCBI Taxonomy" id="1355330"/>
    <lineage>
        <taxon>Bacteria</taxon>
        <taxon>Pseudomonadati</taxon>
        <taxon>Bacteroidota</taxon>
        <taxon>Flavobacteriia</taxon>
        <taxon>Flavobacteriales</taxon>
        <taxon>Flavobacteriaceae</taxon>
        <taxon>Flavobacterium</taxon>
    </lineage>
</organism>
<evidence type="ECO:0000313" key="5">
    <source>
        <dbReference type="EMBL" id="AWG23072.1"/>
    </source>
</evidence>
<dbReference type="KEGG" id="ffa:FFWV33_18620"/>
<evidence type="ECO:0000313" key="6">
    <source>
        <dbReference type="EMBL" id="AWG23194.1"/>
    </source>
</evidence>
<dbReference type="KEGG" id="ffa:FFWV33_15860"/>
<dbReference type="KEGG" id="ffa:FFWV33_17495"/>
<dbReference type="KEGG" id="ffa:FFWV33_00875"/>
<dbReference type="KEGG" id="ffa:FFWV33_09645"/>
<dbReference type="EMBL" id="CP020918">
    <property type="protein sequence ID" value="AWG23072.1"/>
    <property type="molecule type" value="Genomic_DNA"/>
</dbReference>
<keyword evidence="9" id="KW-1185">Reference proteome</keyword>
<dbReference type="KEGG" id="ffa:FFWV33_03645"/>
<evidence type="ECO:0000313" key="9">
    <source>
        <dbReference type="Proteomes" id="UP000244527"/>
    </source>
</evidence>
<sequence>MRYVTLKEEEVLVLEHLYQNSPNNTVRKRSQCLVLSHQRHKIKDLASIFKVSRRTIERWFDSWASIGVDSLAISEGRGAKTLLKDYTEEVSKQLELHNRNLKNVLIYFEEQHNIVICKKTLQNFLKVTGL</sequence>
<dbReference type="KEGG" id="ffa:FFWV33_18940"/>
<dbReference type="EMBL" id="CP020918">
    <property type="protein sequence ID" value="AWG23194.1"/>
    <property type="molecule type" value="Genomic_DNA"/>
</dbReference>
<protein>
    <submittedName>
        <fullName evidence="6">Uncharacterized protein</fullName>
    </submittedName>
</protein>
<dbReference type="SUPFAM" id="SSF46689">
    <property type="entry name" value="Homeodomain-like"/>
    <property type="match status" value="1"/>
</dbReference>
<dbReference type="EMBL" id="CP020918">
    <property type="protein sequence ID" value="AWG20695.1"/>
    <property type="molecule type" value="Genomic_DNA"/>
</dbReference>
<dbReference type="Pfam" id="PF13384">
    <property type="entry name" value="HTH_23"/>
    <property type="match status" value="1"/>
</dbReference>